<evidence type="ECO:0000256" key="5">
    <source>
        <dbReference type="ARBA" id="ARBA00023136"/>
    </source>
</evidence>
<dbReference type="PANTHER" id="PTHR32322:SF2">
    <property type="entry name" value="EAMA DOMAIN-CONTAINING PROTEIN"/>
    <property type="match status" value="1"/>
</dbReference>
<evidence type="ECO:0000256" key="1">
    <source>
        <dbReference type="ARBA" id="ARBA00004141"/>
    </source>
</evidence>
<feature type="transmembrane region" description="Helical" evidence="6">
    <location>
        <begin position="175"/>
        <end position="196"/>
    </location>
</feature>
<evidence type="ECO:0000313" key="9">
    <source>
        <dbReference type="Proteomes" id="UP000326546"/>
    </source>
</evidence>
<comment type="similarity">
    <text evidence="2">Belongs to the EamA transporter family.</text>
</comment>
<keyword evidence="4 6" id="KW-1133">Transmembrane helix</keyword>
<accession>A0A5J6V888</accession>
<feature type="transmembrane region" description="Helical" evidence="6">
    <location>
        <begin position="238"/>
        <end position="257"/>
    </location>
</feature>
<organism evidence="8 9">
    <name type="scientific">Ornithinimicrobium pratense</name>
    <dbReference type="NCBI Taxonomy" id="2593973"/>
    <lineage>
        <taxon>Bacteria</taxon>
        <taxon>Bacillati</taxon>
        <taxon>Actinomycetota</taxon>
        <taxon>Actinomycetes</taxon>
        <taxon>Micrococcales</taxon>
        <taxon>Ornithinimicrobiaceae</taxon>
        <taxon>Ornithinimicrobium</taxon>
    </lineage>
</organism>
<feature type="transmembrane region" description="Helical" evidence="6">
    <location>
        <begin position="67"/>
        <end position="88"/>
    </location>
</feature>
<dbReference type="Proteomes" id="UP000326546">
    <property type="component" value="Chromosome"/>
</dbReference>
<feature type="transmembrane region" description="Helical" evidence="6">
    <location>
        <begin position="263"/>
        <end position="280"/>
    </location>
</feature>
<evidence type="ECO:0000256" key="2">
    <source>
        <dbReference type="ARBA" id="ARBA00007362"/>
    </source>
</evidence>
<dbReference type="KEGG" id="serw:FY030_15930"/>
<keyword evidence="5 6" id="KW-0472">Membrane</keyword>
<evidence type="ECO:0000256" key="4">
    <source>
        <dbReference type="ARBA" id="ARBA00022989"/>
    </source>
</evidence>
<feature type="transmembrane region" description="Helical" evidence="6">
    <location>
        <begin position="143"/>
        <end position="163"/>
    </location>
</feature>
<evidence type="ECO:0000256" key="3">
    <source>
        <dbReference type="ARBA" id="ARBA00022692"/>
    </source>
</evidence>
<reference evidence="8 9" key="1">
    <citation type="submission" date="2019-09" db="EMBL/GenBank/DDBJ databases">
        <title>Serinicoccus pratensis sp. nov., isolated from meadow soil.</title>
        <authorList>
            <person name="Zhang W."/>
        </authorList>
    </citation>
    <scope>NUCLEOTIDE SEQUENCE [LARGE SCALE GENOMIC DNA]</scope>
    <source>
        <strain evidence="8 9">W204</strain>
    </source>
</reference>
<keyword evidence="3 6" id="KW-0812">Transmembrane</keyword>
<dbReference type="GO" id="GO:0016020">
    <property type="term" value="C:membrane"/>
    <property type="evidence" value="ECO:0007669"/>
    <property type="project" value="UniProtKB-SubCell"/>
</dbReference>
<feature type="transmembrane region" description="Helical" evidence="6">
    <location>
        <begin position="208"/>
        <end position="226"/>
    </location>
</feature>
<evidence type="ECO:0000259" key="7">
    <source>
        <dbReference type="Pfam" id="PF00892"/>
    </source>
</evidence>
<dbReference type="Pfam" id="PF00892">
    <property type="entry name" value="EamA"/>
    <property type="match status" value="2"/>
</dbReference>
<evidence type="ECO:0000313" key="8">
    <source>
        <dbReference type="EMBL" id="QFG69998.1"/>
    </source>
</evidence>
<dbReference type="SUPFAM" id="SSF103481">
    <property type="entry name" value="Multidrug resistance efflux transporter EmrE"/>
    <property type="match status" value="2"/>
</dbReference>
<feature type="transmembrane region" description="Helical" evidence="6">
    <location>
        <begin position="37"/>
        <end position="55"/>
    </location>
</feature>
<name>A0A5J6V888_9MICO</name>
<dbReference type="PANTHER" id="PTHR32322">
    <property type="entry name" value="INNER MEMBRANE TRANSPORTER"/>
    <property type="match status" value="1"/>
</dbReference>
<dbReference type="InterPro" id="IPR050638">
    <property type="entry name" value="AA-Vitamin_Transporters"/>
</dbReference>
<dbReference type="RefSeq" id="WP_158062492.1">
    <property type="nucleotide sequence ID" value="NZ_CP044427.1"/>
</dbReference>
<evidence type="ECO:0000256" key="6">
    <source>
        <dbReference type="SAM" id="Phobius"/>
    </source>
</evidence>
<feature type="transmembrane region" description="Helical" evidence="6">
    <location>
        <begin position="94"/>
        <end position="113"/>
    </location>
</feature>
<dbReference type="EMBL" id="CP044427">
    <property type="protein sequence ID" value="QFG69998.1"/>
    <property type="molecule type" value="Genomic_DNA"/>
</dbReference>
<dbReference type="OrthoDB" id="5430053at2"/>
<dbReference type="InterPro" id="IPR000620">
    <property type="entry name" value="EamA_dom"/>
</dbReference>
<proteinExistence type="inferred from homology"/>
<dbReference type="AlphaFoldDB" id="A0A5J6V888"/>
<sequence>MAAQSSWGLVASTAFAPAVWGTTYVVTTLYLPPEHPLWSGLLRALPAGLLALTIGRSLPRGAWWWKAFVLGALNIGVFFPLLFLAAYLLPGGVAAIFGASTPLIVAALALPLLRERPTRWRLAWGALGVLGVALMVLGPDAALSPTGVLAGIAATLCMALGTVLSKRWGRPVGPVAYAGWQLTAGGLVIAPVAVLLEGPPPALDVSAVAGYAWLGLVGAALAYTLWFRGVGQMPTGAVAFLPLISPLVATVLGWAVLGEALTPLQGTGFVLALLAVACAQQTPSRVTNRRLAPRESVG</sequence>
<feature type="domain" description="EamA" evidence="7">
    <location>
        <begin position="146"/>
        <end position="277"/>
    </location>
</feature>
<keyword evidence="9" id="KW-1185">Reference proteome</keyword>
<dbReference type="InterPro" id="IPR037185">
    <property type="entry name" value="EmrE-like"/>
</dbReference>
<gene>
    <name evidence="8" type="ORF">FY030_15930</name>
</gene>
<feature type="transmembrane region" description="Helical" evidence="6">
    <location>
        <begin position="120"/>
        <end position="137"/>
    </location>
</feature>
<feature type="domain" description="EamA" evidence="7">
    <location>
        <begin position="15"/>
        <end position="136"/>
    </location>
</feature>
<comment type="subcellular location">
    <subcellularLocation>
        <location evidence="1">Membrane</location>
        <topology evidence="1">Multi-pass membrane protein</topology>
    </subcellularLocation>
</comment>
<protein>
    <submittedName>
        <fullName evidence="8">EamA family transporter</fullName>
    </submittedName>
</protein>